<gene>
    <name evidence="2" type="ORF">GCM10009808_19720</name>
</gene>
<dbReference type="EMBL" id="BAAAPL010000002">
    <property type="protein sequence ID" value="GAA1701787.1"/>
    <property type="molecule type" value="Genomic_DNA"/>
</dbReference>
<reference evidence="3" key="1">
    <citation type="journal article" date="2019" name="Int. J. Syst. Evol. Microbiol.">
        <title>The Global Catalogue of Microorganisms (GCM) 10K type strain sequencing project: providing services to taxonomists for standard genome sequencing and annotation.</title>
        <authorList>
            <consortium name="The Broad Institute Genomics Platform"/>
            <consortium name="The Broad Institute Genome Sequencing Center for Infectious Disease"/>
            <person name="Wu L."/>
            <person name="Ma J."/>
        </authorList>
    </citation>
    <scope>NUCLEOTIDE SEQUENCE [LARGE SCALE GENOMIC DNA]</scope>
    <source>
        <strain evidence="3">JCM 15577</strain>
    </source>
</reference>
<dbReference type="InterPro" id="IPR002575">
    <property type="entry name" value="Aminoglycoside_PTrfase"/>
</dbReference>
<evidence type="ECO:0000313" key="3">
    <source>
        <dbReference type="Proteomes" id="UP001501690"/>
    </source>
</evidence>
<feature type="domain" description="Aminoglycoside phosphotransferase" evidence="1">
    <location>
        <begin position="76"/>
        <end position="134"/>
    </location>
</feature>
<comment type="caution">
    <text evidence="2">The sequence shown here is derived from an EMBL/GenBank/DDBJ whole genome shotgun (WGS) entry which is preliminary data.</text>
</comment>
<keyword evidence="3" id="KW-1185">Reference proteome</keyword>
<protein>
    <recommendedName>
        <fullName evidence="1">Aminoglycoside phosphotransferase domain-containing protein</fullName>
    </recommendedName>
</protein>
<dbReference type="Gene3D" id="3.90.1200.10">
    <property type="match status" value="1"/>
</dbReference>
<organism evidence="2 3">
    <name type="scientific">Microbacterium sediminicola</name>
    <dbReference type="NCBI Taxonomy" id="415210"/>
    <lineage>
        <taxon>Bacteria</taxon>
        <taxon>Bacillati</taxon>
        <taxon>Actinomycetota</taxon>
        <taxon>Actinomycetes</taxon>
        <taxon>Micrococcales</taxon>
        <taxon>Microbacteriaceae</taxon>
        <taxon>Microbacterium</taxon>
    </lineage>
</organism>
<evidence type="ECO:0000313" key="2">
    <source>
        <dbReference type="EMBL" id="GAA1701787.1"/>
    </source>
</evidence>
<name>A0ABP4UDN1_9MICO</name>
<dbReference type="Pfam" id="PF01636">
    <property type="entry name" value="APH"/>
    <property type="match status" value="1"/>
</dbReference>
<accession>A0ABP4UDN1</accession>
<sequence>MHALLTHLADAGAAGVPRVVGATETEEVLTFLPGATPVGDIPDTLLAEAAGWLRGFHDAVRDWDPGPRQWRQTDAAPEPGQIICHNDPGVYNWVIRDGHFAGMIDWDQAGPGDPIHDVAFLCWSGVPLRDEFDPSDAARRVNLVAAAYGDLDPAALLDAVGERIGLSLDRIQAGIDRGDPGMLALERAGVLDTTRAALARFRASLPGIRAAL</sequence>
<proteinExistence type="predicted"/>
<evidence type="ECO:0000259" key="1">
    <source>
        <dbReference type="Pfam" id="PF01636"/>
    </source>
</evidence>
<dbReference type="Proteomes" id="UP001501690">
    <property type="component" value="Unassembled WGS sequence"/>
</dbReference>
<dbReference type="SUPFAM" id="SSF56112">
    <property type="entry name" value="Protein kinase-like (PK-like)"/>
    <property type="match status" value="1"/>
</dbReference>
<dbReference type="InterPro" id="IPR011009">
    <property type="entry name" value="Kinase-like_dom_sf"/>
</dbReference>